<reference evidence="1" key="1">
    <citation type="journal article" date="2020" name="bioRxiv">
        <title>Comparative genomics of Chlamydomonas.</title>
        <authorList>
            <person name="Craig R.J."/>
            <person name="Hasan A.R."/>
            <person name="Ness R.W."/>
            <person name="Keightley P.D."/>
        </authorList>
    </citation>
    <scope>NUCLEOTIDE SEQUENCE</scope>
    <source>
        <strain evidence="1">CCAP 11/70</strain>
    </source>
</reference>
<evidence type="ECO:0000313" key="1">
    <source>
        <dbReference type="EMBL" id="KAG2485068.1"/>
    </source>
</evidence>
<keyword evidence="2" id="KW-1185">Reference proteome</keyword>
<evidence type="ECO:0000313" key="2">
    <source>
        <dbReference type="Proteomes" id="UP000612055"/>
    </source>
</evidence>
<protein>
    <submittedName>
        <fullName evidence="1">Uncharacterized protein</fullName>
    </submittedName>
</protein>
<organism evidence="1 2">
    <name type="scientific">Edaphochlamys debaryana</name>
    <dbReference type="NCBI Taxonomy" id="47281"/>
    <lineage>
        <taxon>Eukaryota</taxon>
        <taxon>Viridiplantae</taxon>
        <taxon>Chlorophyta</taxon>
        <taxon>core chlorophytes</taxon>
        <taxon>Chlorophyceae</taxon>
        <taxon>CS clade</taxon>
        <taxon>Chlamydomonadales</taxon>
        <taxon>Chlamydomonadales incertae sedis</taxon>
        <taxon>Edaphochlamys</taxon>
    </lineage>
</organism>
<name>A0A836BRW3_9CHLO</name>
<dbReference type="Proteomes" id="UP000612055">
    <property type="component" value="Unassembled WGS sequence"/>
</dbReference>
<gene>
    <name evidence="1" type="ORF">HYH03_016165</name>
</gene>
<comment type="caution">
    <text evidence="1">The sequence shown here is derived from an EMBL/GenBank/DDBJ whole genome shotgun (WGS) entry which is preliminary data.</text>
</comment>
<dbReference type="AlphaFoldDB" id="A0A836BRW3"/>
<sequence>MYSDFWGRGWSTYEDMVRNMILANTSRGLTNQDAFLGYFPVHLTFSVLCGTQLNRLPFKVFDELNTVKDGFIRIDELYVGDARAAGGRGVAKQNRLLLLLLLLLYYNWFTTPHADEGHGPGKNLWGIVPSA</sequence>
<accession>A0A836BRW3</accession>
<dbReference type="OrthoDB" id="26525at2759"/>
<proteinExistence type="predicted"/>
<dbReference type="EMBL" id="JAEHOE010000136">
    <property type="protein sequence ID" value="KAG2485068.1"/>
    <property type="molecule type" value="Genomic_DNA"/>
</dbReference>